<evidence type="ECO:0000256" key="2">
    <source>
        <dbReference type="ARBA" id="ARBA00023015"/>
    </source>
</evidence>
<sequence>MCETAQMPDLTKSVSEPADDEHMEHEPALPPRCGSCTTCAKAKSKCIRRRENPICVRCERLRKECHIREPMKRKRKANSGMTKSSTRMKSLETKLEDIANALKINRVHATPVATSSVGIATQSSAINISGNITDNTSQTPVQDDIPSKVRHEDFIVLDPFSSKNSEGYLDDSARLSSCGLDILLDRYMRLMAPHMPFVILAADTRASDLGRTKPFLLQAIAVVASFHDTETQQILGKQFVRDLCDQVFVNGEKSLSLLQGLLVFINWFNPHVYLPQSSTNLLHLAMALVTDLGIDRASSTCEKTRLDAAAKPYVGVQSSKIVSNDERRALLGTFHVTSTITTSFRKPDRMIWTPWMTDCSCALMTNRDFESDIFLVQLVGMQRIVQETINTGKNTAPCTFYAKSFLAELNALDLLPEQDSKTLVARLQLLYAQVAIWQRSFIGIDTDRIDGADLRLRLNGMWQCMEATKAFLSAYLDIPIAEYPIVPFGVFAQFAYVFVVIARALSVVVCGWDVEAVSEYAQFSSIMKHAITRFENVAHSEIDSVRTKGKAFANWALRIRTAKDFYDGYITAISSAHQSNPTHTGNDETSRANNSIQAQHSQELMNTLVDPTLSTMVDYGAFWDEFSDSLQASVDFGIDFEMR</sequence>
<evidence type="ECO:0000256" key="1">
    <source>
        <dbReference type="ARBA" id="ARBA00004123"/>
    </source>
</evidence>
<evidence type="ECO:0000259" key="7">
    <source>
        <dbReference type="PROSITE" id="PS50048"/>
    </source>
</evidence>
<organism evidence="8 9">
    <name type="scientific">Paraphoma chrysanthemicola</name>
    <dbReference type="NCBI Taxonomy" id="798071"/>
    <lineage>
        <taxon>Eukaryota</taxon>
        <taxon>Fungi</taxon>
        <taxon>Dikarya</taxon>
        <taxon>Ascomycota</taxon>
        <taxon>Pezizomycotina</taxon>
        <taxon>Dothideomycetes</taxon>
        <taxon>Pleosporomycetidae</taxon>
        <taxon>Pleosporales</taxon>
        <taxon>Pleosporineae</taxon>
        <taxon>Phaeosphaeriaceae</taxon>
        <taxon>Paraphoma</taxon>
    </lineage>
</organism>
<dbReference type="PANTHER" id="PTHR31845:SF10">
    <property type="entry name" value="ZN(II)2CYS6 TRANSCRIPTION FACTOR (EUROFUNG)"/>
    <property type="match status" value="1"/>
</dbReference>
<comment type="subcellular location">
    <subcellularLocation>
        <location evidence="1">Nucleus</location>
    </subcellularLocation>
</comment>
<keyword evidence="4" id="KW-0804">Transcription</keyword>
<dbReference type="Proteomes" id="UP000813461">
    <property type="component" value="Unassembled WGS sequence"/>
</dbReference>
<gene>
    <name evidence="8" type="ORF">FB567DRAFT_526514</name>
</gene>
<dbReference type="CDD" id="cd12148">
    <property type="entry name" value="fungal_TF_MHR"/>
    <property type="match status" value="1"/>
</dbReference>
<evidence type="ECO:0000256" key="3">
    <source>
        <dbReference type="ARBA" id="ARBA00023125"/>
    </source>
</evidence>
<comment type="caution">
    <text evidence="8">The sequence shown here is derived from an EMBL/GenBank/DDBJ whole genome shotgun (WGS) entry which is preliminary data.</text>
</comment>
<evidence type="ECO:0000256" key="4">
    <source>
        <dbReference type="ARBA" id="ARBA00023163"/>
    </source>
</evidence>
<dbReference type="InterPro" id="IPR051089">
    <property type="entry name" value="prtT"/>
</dbReference>
<dbReference type="OrthoDB" id="5226580at2759"/>
<name>A0A8K0VYX2_9PLEO</name>
<dbReference type="PROSITE" id="PS50048">
    <property type="entry name" value="ZN2_CY6_FUNGAL_2"/>
    <property type="match status" value="1"/>
</dbReference>
<proteinExistence type="predicted"/>
<dbReference type="CDD" id="cd00067">
    <property type="entry name" value="GAL4"/>
    <property type="match status" value="1"/>
</dbReference>
<dbReference type="AlphaFoldDB" id="A0A8K0VYX2"/>
<dbReference type="InterPro" id="IPR001138">
    <property type="entry name" value="Zn2Cys6_DnaBD"/>
</dbReference>
<keyword evidence="2" id="KW-0805">Transcription regulation</keyword>
<dbReference type="GO" id="GO:0000981">
    <property type="term" value="F:DNA-binding transcription factor activity, RNA polymerase II-specific"/>
    <property type="evidence" value="ECO:0007669"/>
    <property type="project" value="InterPro"/>
</dbReference>
<dbReference type="PROSITE" id="PS00463">
    <property type="entry name" value="ZN2_CY6_FUNGAL_1"/>
    <property type="match status" value="1"/>
</dbReference>
<evidence type="ECO:0000313" key="8">
    <source>
        <dbReference type="EMBL" id="KAH7086893.1"/>
    </source>
</evidence>
<evidence type="ECO:0000256" key="6">
    <source>
        <dbReference type="SAM" id="MobiDB-lite"/>
    </source>
</evidence>
<feature type="domain" description="Zn(2)-C6 fungal-type" evidence="7">
    <location>
        <begin position="35"/>
        <end position="67"/>
    </location>
</feature>
<keyword evidence="3" id="KW-0238">DNA-binding</keyword>
<dbReference type="InterPro" id="IPR036864">
    <property type="entry name" value="Zn2-C6_fun-type_DNA-bd_sf"/>
</dbReference>
<dbReference type="PANTHER" id="PTHR31845">
    <property type="entry name" value="FINGER DOMAIN PROTEIN, PUTATIVE-RELATED"/>
    <property type="match status" value="1"/>
</dbReference>
<accession>A0A8K0VYX2</accession>
<dbReference type="Gene3D" id="4.10.240.10">
    <property type="entry name" value="Zn(2)-C6 fungal-type DNA-binding domain"/>
    <property type="match status" value="1"/>
</dbReference>
<dbReference type="GO" id="GO:0005634">
    <property type="term" value="C:nucleus"/>
    <property type="evidence" value="ECO:0007669"/>
    <property type="project" value="UniProtKB-SubCell"/>
</dbReference>
<evidence type="ECO:0000313" key="9">
    <source>
        <dbReference type="Proteomes" id="UP000813461"/>
    </source>
</evidence>
<protein>
    <recommendedName>
        <fullName evidence="7">Zn(2)-C6 fungal-type domain-containing protein</fullName>
    </recommendedName>
</protein>
<keyword evidence="9" id="KW-1185">Reference proteome</keyword>
<feature type="region of interest" description="Disordered" evidence="6">
    <location>
        <begin position="577"/>
        <end position="597"/>
    </location>
</feature>
<keyword evidence="5" id="KW-0539">Nucleus</keyword>
<dbReference type="EMBL" id="JAGMVJ010000010">
    <property type="protein sequence ID" value="KAH7086893.1"/>
    <property type="molecule type" value="Genomic_DNA"/>
</dbReference>
<feature type="region of interest" description="Disordered" evidence="6">
    <location>
        <begin position="1"/>
        <end position="29"/>
    </location>
</feature>
<evidence type="ECO:0000256" key="5">
    <source>
        <dbReference type="ARBA" id="ARBA00023242"/>
    </source>
</evidence>
<dbReference type="GO" id="GO:0008270">
    <property type="term" value="F:zinc ion binding"/>
    <property type="evidence" value="ECO:0007669"/>
    <property type="project" value="InterPro"/>
</dbReference>
<dbReference type="GO" id="GO:0000976">
    <property type="term" value="F:transcription cis-regulatory region binding"/>
    <property type="evidence" value="ECO:0007669"/>
    <property type="project" value="TreeGrafter"/>
</dbReference>
<reference evidence="8" key="1">
    <citation type="journal article" date="2021" name="Nat. Commun.">
        <title>Genetic determinants of endophytism in the Arabidopsis root mycobiome.</title>
        <authorList>
            <person name="Mesny F."/>
            <person name="Miyauchi S."/>
            <person name="Thiergart T."/>
            <person name="Pickel B."/>
            <person name="Atanasova L."/>
            <person name="Karlsson M."/>
            <person name="Huettel B."/>
            <person name="Barry K.W."/>
            <person name="Haridas S."/>
            <person name="Chen C."/>
            <person name="Bauer D."/>
            <person name="Andreopoulos W."/>
            <person name="Pangilinan J."/>
            <person name="LaButti K."/>
            <person name="Riley R."/>
            <person name="Lipzen A."/>
            <person name="Clum A."/>
            <person name="Drula E."/>
            <person name="Henrissat B."/>
            <person name="Kohler A."/>
            <person name="Grigoriev I.V."/>
            <person name="Martin F.M."/>
            <person name="Hacquard S."/>
        </authorList>
    </citation>
    <scope>NUCLEOTIDE SEQUENCE</scope>
    <source>
        <strain evidence="8">MPI-SDFR-AT-0120</strain>
    </source>
</reference>
<dbReference type="SUPFAM" id="SSF57701">
    <property type="entry name" value="Zn2/Cys6 DNA-binding domain"/>
    <property type="match status" value="1"/>
</dbReference>